<dbReference type="CDD" id="cd08168">
    <property type="entry name" value="Cytochrom_C3"/>
    <property type="match status" value="1"/>
</dbReference>
<proteinExistence type="predicted"/>
<evidence type="ECO:0000313" key="3">
    <source>
        <dbReference type="Proteomes" id="UP000811844"/>
    </source>
</evidence>
<feature type="domain" description="Outer membrane cytochrome MtrC/MtrF-like" evidence="1">
    <location>
        <begin position="453"/>
        <end position="633"/>
    </location>
</feature>
<dbReference type="SUPFAM" id="SSF48695">
    <property type="entry name" value="Multiheme cytochromes"/>
    <property type="match status" value="1"/>
</dbReference>
<organism evidence="2 3">
    <name type="scientific">Shewanella intestini</name>
    <dbReference type="NCBI Taxonomy" id="2017544"/>
    <lineage>
        <taxon>Bacteria</taxon>
        <taxon>Pseudomonadati</taxon>
        <taxon>Pseudomonadota</taxon>
        <taxon>Gammaproteobacteria</taxon>
        <taxon>Alteromonadales</taxon>
        <taxon>Shewanellaceae</taxon>
        <taxon>Shewanella</taxon>
    </lineage>
</organism>
<dbReference type="RefSeq" id="WP_153664899.1">
    <property type="nucleotide sequence ID" value="NZ_JAAIKR010000009.1"/>
</dbReference>
<reference evidence="2 3" key="1">
    <citation type="submission" date="2020-02" db="EMBL/GenBank/DDBJ databases">
        <title>Shewanella WXL01 sp. nov., a marine bacterium isolated from green algae in Luhuitou Fringing Reef (Northern South China Sea).</title>
        <authorList>
            <person name="Wang X."/>
        </authorList>
    </citation>
    <scope>NUCLEOTIDE SEQUENCE [LARGE SCALE GENOMIC DNA]</scope>
    <source>
        <strain evidence="2 3">MCCC 1A01895</strain>
    </source>
</reference>
<sequence>MSKNNGYSIAFLVSAVLGLSACNGDDGKPGAPWEPPVVTTSAVAKVIDWHYGEGTVNVEFSVENQDGIAIEDLDRVQLFSTLTNDLGLLADTVDVTFFEGQDSSTGTLTHQGNGIYELQMPQEQATAQSIGVGYIRPGNGNNGMPRTKRIMFSETTQYAQVKTTDDAKCVACHGEFTAASGNAAWGWHQHHHALDNDQNIVIVDACLTCHTHTEKQDGGWAENTLAMIGHGKMADGTGGKVSKGHSALWSNYSMDMKRCSTCHIDDVEFTASINGCVTCHSDLKNPEREGHNHSAYDDESCASCHAKGEFKYYEHNNGKARDEALNRYAFELVSVARSTDLANIHVTVKATDANGTTVDIAAITDASPRGWATVMVNGEAMLPGRDAGHVARSTGGVTNTDGTYTYVIEHAIAHVEGEVLTGGVDGRIAYADGNAPISVSNIKDVRRTSSDGMKCLSCHTEGLKGHGDQRGGFDLGGDACTQCHSAFNWETDKAGKDYPMAWGPFVHNMHFGEYNQDRDLNNMPTTDRNKLVECTACHTGDIDLANVSPAVVLNGVDEANVYGITAITANCATCHTGDAAKNHMKQQGGDFNVIVTPTGMHQGESGDFAIFNPEPIVESCSVCHSPAKMAEAHSYVN</sequence>
<gene>
    <name evidence="2" type="ORF">G3R48_10610</name>
</gene>
<protein>
    <recommendedName>
        <fullName evidence="1">Outer membrane cytochrome MtrC/MtrF-like domain-containing protein</fullName>
    </recommendedName>
</protein>
<dbReference type="PROSITE" id="PS51257">
    <property type="entry name" value="PROKAR_LIPOPROTEIN"/>
    <property type="match status" value="1"/>
</dbReference>
<evidence type="ECO:0000313" key="2">
    <source>
        <dbReference type="EMBL" id="MBR9728424.1"/>
    </source>
</evidence>
<accession>A0ABS5I348</accession>
<name>A0ABS5I348_9GAMM</name>
<keyword evidence="3" id="KW-1185">Reference proteome</keyword>
<dbReference type="InterPro" id="IPR054337">
    <property type="entry name" value="Mtrc-MtrF-like_dom_II/IV"/>
</dbReference>
<dbReference type="InterPro" id="IPR036280">
    <property type="entry name" value="Multihaem_cyt_sf"/>
</dbReference>
<dbReference type="Proteomes" id="UP000811844">
    <property type="component" value="Unassembled WGS sequence"/>
</dbReference>
<evidence type="ECO:0000259" key="1">
    <source>
        <dbReference type="Pfam" id="PF22113"/>
    </source>
</evidence>
<dbReference type="Pfam" id="PF22113">
    <property type="entry name" value="Mtrc-MtrF_II-IV_dom"/>
    <property type="match status" value="1"/>
</dbReference>
<dbReference type="EMBL" id="JAAIKR010000009">
    <property type="protein sequence ID" value="MBR9728424.1"/>
    <property type="molecule type" value="Genomic_DNA"/>
</dbReference>
<comment type="caution">
    <text evidence="2">The sequence shown here is derived from an EMBL/GenBank/DDBJ whole genome shotgun (WGS) entry which is preliminary data.</text>
</comment>